<proteinExistence type="predicted"/>
<sequence length="608" mass="70877">MTPGIKFHSGVIVKKLTLDRHIINDCIDFPDDFRFEKEKDEQRFFKTFIDDVTRFDEKVAETTRRIYEAATSEIATWIVKNPGEGRRRRVLSVFSPDESIGNLRTALVQCNFTDISRLIQDFRKKMLEFDDDGKVIREMVVTENDAIHEIIDKVSELNSDPSTIRIIMIRQFESLRPHFLDSLISLLYSTSTCRSVISRVRLMICVSTSPAFFTQNIQMETMNMLELKHFKFTQLEEIFSEVICTGIHAFFKPPRPKPRNIQEDDPKLLMKYDCAPALFSGPFMKYLKDRFLACDYSVSALIRAVQFALLQKYLEDPLWREETHSEEMKKYDAVLHLFKDEFGDGTLVELIQFHMKIQTDSDFLRKIREEQVFREKKQFLFEGQSKTNLLAFCDRIHKRIRDFDTEFCEKLIELKEKLEAAKVEKPVEIEESQTEKTPSKSQKMSFLDLQKQRKQAMSAKQKNNPISSAKSEIFAHIMSLFESTLRQYPATWRNVIGTWKQRDGDVKVSMDSSDEYDIENCLLNRNTEEPVSVAWRALLCQRNFKMVPIGEWARTYLDNIKMSKKQAKGAFFAAAGQLEHIGLIRGAADKKSTNIHVLYHPISFIPSL</sequence>
<reference evidence="1" key="1">
    <citation type="submission" date="2007-07" db="EMBL/GenBank/DDBJ databases">
        <title>PCAP assembly of the Caenorhabditis remanei genome.</title>
        <authorList>
            <consortium name="The Caenorhabditis remanei Sequencing Consortium"/>
            <person name="Wilson R.K."/>
        </authorList>
    </citation>
    <scope>NUCLEOTIDE SEQUENCE [LARGE SCALE GENOMIC DNA]</scope>
    <source>
        <strain evidence="1">PB4641</strain>
    </source>
</reference>
<keyword evidence="2" id="KW-1185">Reference proteome</keyword>
<dbReference type="eggNOG" id="KOG0796">
    <property type="taxonomic scope" value="Eukaryota"/>
</dbReference>
<dbReference type="OrthoDB" id="5793274at2759"/>
<name>E3NGC1_CAERE</name>
<dbReference type="CTD" id="9800195"/>
<evidence type="ECO:0000313" key="1">
    <source>
        <dbReference type="EMBL" id="EFO97034.1"/>
    </source>
</evidence>
<dbReference type="OMA" id="YPATWRN"/>
<dbReference type="RefSeq" id="XP_003092562.2">
    <property type="nucleotide sequence ID" value="XM_003092514.2"/>
</dbReference>
<dbReference type="STRING" id="31234.E3NGC1"/>
<dbReference type="Proteomes" id="UP000008281">
    <property type="component" value="Unassembled WGS sequence"/>
</dbReference>
<dbReference type="AlphaFoldDB" id="E3NGC1"/>
<organism evidence="2">
    <name type="scientific">Caenorhabditis remanei</name>
    <name type="common">Caenorhabditis vulgaris</name>
    <dbReference type="NCBI Taxonomy" id="31234"/>
    <lineage>
        <taxon>Eukaryota</taxon>
        <taxon>Metazoa</taxon>
        <taxon>Ecdysozoa</taxon>
        <taxon>Nematoda</taxon>
        <taxon>Chromadorea</taxon>
        <taxon>Rhabditida</taxon>
        <taxon>Rhabditina</taxon>
        <taxon>Rhabditomorpha</taxon>
        <taxon>Rhabditoidea</taxon>
        <taxon>Rhabditidae</taxon>
        <taxon>Peloderinae</taxon>
        <taxon>Caenorhabditis</taxon>
    </lineage>
</organism>
<dbReference type="InParanoid" id="E3NGC1"/>
<accession>E3NGC1</accession>
<gene>
    <name evidence="1" type="ORF">CRE_26792</name>
</gene>
<protein>
    <submittedName>
        <fullName evidence="1">Uncharacterized protein</fullName>
    </submittedName>
</protein>
<dbReference type="KEGG" id="crq:GCK72_011062"/>
<evidence type="ECO:0000313" key="2">
    <source>
        <dbReference type="Proteomes" id="UP000008281"/>
    </source>
</evidence>
<dbReference type="FunCoup" id="E3NGC1">
    <property type="interactions" value="280"/>
</dbReference>
<dbReference type="HOGENOM" id="CLU_449221_0_0_1"/>
<dbReference type="GeneID" id="9800195"/>
<dbReference type="EMBL" id="DS268652">
    <property type="protein sequence ID" value="EFO97034.1"/>
    <property type="molecule type" value="Genomic_DNA"/>
</dbReference>